<gene>
    <name evidence="26" type="primary">TUBB3</name>
</gene>
<dbReference type="FunFam" id="3.40.50.1440:FF:000003">
    <property type="entry name" value="Tubulin beta chain"/>
    <property type="match status" value="1"/>
</dbReference>
<evidence type="ECO:0000256" key="22">
    <source>
        <dbReference type="ARBA" id="ARBA00031491"/>
    </source>
</evidence>
<dbReference type="GO" id="GO:0010468">
    <property type="term" value="P:regulation of gene expression"/>
    <property type="evidence" value="ECO:0007669"/>
    <property type="project" value="UniProtKB-ARBA"/>
</dbReference>
<evidence type="ECO:0000256" key="11">
    <source>
        <dbReference type="ARBA" id="ARBA00022723"/>
    </source>
</evidence>
<evidence type="ECO:0000256" key="16">
    <source>
        <dbReference type="ARBA" id="ARBA00023134"/>
    </source>
</evidence>
<dbReference type="Gene3D" id="3.30.1330.20">
    <property type="entry name" value="Tubulin/FtsZ, C-terminal domain"/>
    <property type="match status" value="1"/>
</dbReference>
<dbReference type="Pfam" id="PF00091">
    <property type="entry name" value="Tubulin"/>
    <property type="match status" value="1"/>
</dbReference>
<dbReference type="GeneTree" id="ENSGT00940000159115"/>
<keyword evidence="8" id="KW-0963">Cytoplasm</keyword>
<dbReference type="SMART" id="SM00865">
    <property type="entry name" value="Tubulin_C"/>
    <property type="match status" value="1"/>
</dbReference>
<keyword evidence="27" id="KW-1185">Reference proteome</keyword>
<dbReference type="CDD" id="cd15351">
    <property type="entry name" value="7tmA_MC1R"/>
    <property type="match status" value="1"/>
</dbReference>
<reference evidence="26" key="2">
    <citation type="submission" date="2025-09" db="UniProtKB">
        <authorList>
            <consortium name="Ensembl"/>
        </authorList>
    </citation>
    <scope>IDENTIFICATION</scope>
</reference>
<dbReference type="InterPro" id="IPR008280">
    <property type="entry name" value="Tub_FtsZ_C"/>
</dbReference>
<feature type="transmembrane region" description="Helical" evidence="24">
    <location>
        <begin position="275"/>
        <end position="296"/>
    </location>
</feature>
<organism evidence="26 27">
    <name type="scientific">Crocodylus porosus</name>
    <name type="common">Saltwater crocodile</name>
    <name type="synonym">Estuarine crocodile</name>
    <dbReference type="NCBI Taxonomy" id="8502"/>
    <lineage>
        <taxon>Eukaryota</taxon>
        <taxon>Metazoa</taxon>
        <taxon>Chordata</taxon>
        <taxon>Craniata</taxon>
        <taxon>Vertebrata</taxon>
        <taxon>Euteleostomi</taxon>
        <taxon>Archelosauria</taxon>
        <taxon>Archosauria</taxon>
        <taxon>Crocodylia</taxon>
        <taxon>Longirostres</taxon>
        <taxon>Crocodylidae</taxon>
        <taxon>Crocodylus</taxon>
    </lineage>
</organism>
<keyword evidence="11" id="KW-0479">Metal-binding</keyword>
<dbReference type="GO" id="GO:0004980">
    <property type="term" value="F:melanocyte-stimulating hormone receptor activity"/>
    <property type="evidence" value="ECO:0007669"/>
    <property type="project" value="UniProtKB-ARBA"/>
</dbReference>
<dbReference type="GO" id="GO:0003924">
    <property type="term" value="F:GTPase activity"/>
    <property type="evidence" value="ECO:0007669"/>
    <property type="project" value="InterPro"/>
</dbReference>
<evidence type="ECO:0000256" key="24">
    <source>
        <dbReference type="SAM" id="Phobius"/>
    </source>
</evidence>
<evidence type="ECO:0000256" key="1">
    <source>
        <dbReference type="ARBA" id="ARBA00001946"/>
    </source>
</evidence>
<feature type="region of interest" description="Disordered" evidence="23">
    <location>
        <begin position="749"/>
        <end position="774"/>
    </location>
</feature>
<evidence type="ECO:0000256" key="18">
    <source>
        <dbReference type="ARBA" id="ARBA00023170"/>
    </source>
</evidence>
<evidence type="ECO:0000313" key="26">
    <source>
        <dbReference type="Ensembl" id="ENSCPRP00005011198.1"/>
    </source>
</evidence>
<dbReference type="Gene3D" id="1.10.287.600">
    <property type="entry name" value="Helix hairpin bin"/>
    <property type="match status" value="1"/>
</dbReference>
<accession>A0A7M4FVQ1</accession>
<dbReference type="GO" id="GO:0005886">
    <property type="term" value="C:plasma membrane"/>
    <property type="evidence" value="ECO:0007669"/>
    <property type="project" value="UniProtKB-SubCell"/>
</dbReference>
<dbReference type="GO" id="GO:0007017">
    <property type="term" value="P:microtubule-based process"/>
    <property type="evidence" value="ECO:0007669"/>
    <property type="project" value="InterPro"/>
</dbReference>
<keyword evidence="7" id="KW-1003">Cell membrane</keyword>
<keyword evidence="15" id="KW-0297">G-protein coupled receptor</keyword>
<dbReference type="Gene3D" id="3.40.50.1440">
    <property type="entry name" value="Tubulin/FtsZ, GTPase domain"/>
    <property type="match status" value="1"/>
</dbReference>
<dbReference type="GO" id="GO:0005525">
    <property type="term" value="F:GTP binding"/>
    <property type="evidence" value="ECO:0007669"/>
    <property type="project" value="UniProtKB-KW"/>
</dbReference>
<dbReference type="PRINTS" id="PR01161">
    <property type="entry name" value="TUBULIN"/>
</dbReference>
<dbReference type="InterPro" id="IPR017452">
    <property type="entry name" value="GPCR_Rhodpsn_7TM"/>
</dbReference>
<keyword evidence="19" id="KW-0325">Glycoprotein</keyword>
<evidence type="ECO:0000313" key="27">
    <source>
        <dbReference type="Proteomes" id="UP000594220"/>
    </source>
</evidence>
<dbReference type="InterPro" id="IPR018316">
    <property type="entry name" value="Tubulin/FtsZ_2-layer-sand-dom"/>
</dbReference>
<dbReference type="InterPro" id="IPR023123">
    <property type="entry name" value="Tubulin_C"/>
</dbReference>
<dbReference type="PROSITE" id="PS00237">
    <property type="entry name" value="G_PROTEIN_RECEP_F1_1"/>
    <property type="match status" value="1"/>
</dbReference>
<dbReference type="PROSITE" id="PS00227">
    <property type="entry name" value="TUBULIN"/>
    <property type="match status" value="1"/>
</dbReference>
<protein>
    <recommendedName>
        <fullName evidence="6">Melanocyte-stimulating hormone receptor</fullName>
    </recommendedName>
    <alternativeName>
        <fullName evidence="22">Melanocortin receptor 1</fullName>
    </alternativeName>
</protein>
<keyword evidence="13" id="KW-0460">Magnesium</keyword>
<comment type="subunit">
    <text evidence="5">Dimer of alpha and beta chains. A typical microtubule is a hollow water-filled tube with an outer diameter of 25 nm and an inner diameter of 15 nM. Alpha-beta heterodimers associate head-to-tail to form protofilaments running lengthwise along the microtubule wall with the beta-tubulin subunit facing the microtubule plus end conferring a structural polarity. Microtubules usually have 13 protofilaments but different protofilament numbers can be found in some organisms and specialized cells.</text>
</comment>
<dbReference type="GO" id="GO:0005200">
    <property type="term" value="F:structural constituent of cytoskeleton"/>
    <property type="evidence" value="ECO:0007669"/>
    <property type="project" value="InterPro"/>
</dbReference>
<evidence type="ECO:0000256" key="12">
    <source>
        <dbReference type="ARBA" id="ARBA00022741"/>
    </source>
</evidence>
<keyword evidence="21" id="KW-0807">Transducer</keyword>
<keyword evidence="17 24" id="KW-0472">Membrane</keyword>
<evidence type="ECO:0000256" key="5">
    <source>
        <dbReference type="ARBA" id="ARBA00011747"/>
    </source>
</evidence>
<dbReference type="SUPFAM" id="SSF81321">
    <property type="entry name" value="Family A G protein-coupled receptor-like"/>
    <property type="match status" value="1"/>
</dbReference>
<dbReference type="SUPFAM" id="SSF52490">
    <property type="entry name" value="Tubulin nucleotide-binding domain-like"/>
    <property type="match status" value="1"/>
</dbReference>
<dbReference type="SUPFAM" id="SSF55307">
    <property type="entry name" value="Tubulin C-terminal domain-like"/>
    <property type="match status" value="1"/>
</dbReference>
<keyword evidence="10" id="KW-0493">Microtubule</keyword>
<evidence type="ECO:0000256" key="14">
    <source>
        <dbReference type="ARBA" id="ARBA00022989"/>
    </source>
</evidence>
<feature type="compositionally biased region" description="Low complexity" evidence="23">
    <location>
        <begin position="15"/>
        <end position="25"/>
    </location>
</feature>
<comment type="cofactor">
    <cofactor evidence="1">
        <name>Mg(2+)</name>
        <dbReference type="ChEBI" id="CHEBI:18420"/>
    </cofactor>
</comment>
<evidence type="ECO:0000256" key="6">
    <source>
        <dbReference type="ARBA" id="ARBA00020454"/>
    </source>
</evidence>
<evidence type="ECO:0000259" key="25">
    <source>
        <dbReference type="PROSITE" id="PS50262"/>
    </source>
</evidence>
<evidence type="ECO:0000256" key="17">
    <source>
        <dbReference type="ARBA" id="ARBA00023136"/>
    </source>
</evidence>
<feature type="transmembrane region" description="Helical" evidence="24">
    <location>
        <begin position="184"/>
        <end position="210"/>
    </location>
</feature>
<keyword evidence="16" id="KW-0342">GTP-binding</keyword>
<evidence type="ECO:0000256" key="13">
    <source>
        <dbReference type="ARBA" id="ARBA00022842"/>
    </source>
</evidence>
<dbReference type="InterPro" id="IPR000276">
    <property type="entry name" value="GPCR_Rhodpsn"/>
</dbReference>
<dbReference type="InterPro" id="IPR036525">
    <property type="entry name" value="Tubulin/FtsZ_GTPase_sf"/>
</dbReference>
<feature type="transmembrane region" description="Helical" evidence="24">
    <location>
        <begin position="158"/>
        <end position="178"/>
    </location>
</feature>
<dbReference type="FunFam" id="1.20.1070.10:FF:000211">
    <property type="entry name" value="Melanocyte-stimulating hormone receptor"/>
    <property type="match status" value="1"/>
</dbReference>
<dbReference type="Gene3D" id="1.20.1070.10">
    <property type="entry name" value="Rhodopsin 7-helix transmembrane proteins"/>
    <property type="match status" value="1"/>
</dbReference>
<dbReference type="OMA" id="RCSMREI"/>
<feature type="compositionally biased region" description="Acidic residues" evidence="23">
    <location>
        <begin position="753"/>
        <end position="774"/>
    </location>
</feature>
<dbReference type="Pfam" id="PF03953">
    <property type="entry name" value="Tubulin_C"/>
    <property type="match status" value="1"/>
</dbReference>
<evidence type="ECO:0000256" key="7">
    <source>
        <dbReference type="ARBA" id="ARBA00022475"/>
    </source>
</evidence>
<dbReference type="AlphaFoldDB" id="A0A7M4FVQ1"/>
<evidence type="ECO:0000256" key="9">
    <source>
        <dbReference type="ARBA" id="ARBA00022692"/>
    </source>
</evidence>
<dbReference type="Pfam" id="PF00001">
    <property type="entry name" value="7tm_1"/>
    <property type="match status" value="1"/>
</dbReference>
<feature type="region of interest" description="Disordered" evidence="23">
    <location>
        <begin position="1"/>
        <end position="27"/>
    </location>
</feature>
<feature type="domain" description="G-protein coupled receptors family 1 profile" evidence="25">
    <location>
        <begin position="52"/>
        <end position="294"/>
    </location>
</feature>
<sequence length="774" mass="86030">ARRPQQGVRLLQGLGPTPATRPGRGSRPGGPCPGVFIPNELFLTLGVVSLVENVLVVVAIAKNRNLHSPMYCFVCCLAVSDMLVSVSNLAETLFMLLMEHGLLVVRAGVVRHMDNVIDMLICSSVVSSLAFLGAIAVDRYITIFYALRYHSIVTMPRAAGAAAGIWAASTVSSTIFIAYYKNNAVILCLIGFFLAMLVLLVALYIHMFALARRHARRISSQHKRRAVYQAASLKGAVTLTILLGVFFLCWGPFFLHLTLIVTCPRSPFCTCFFNYFNFFLILIICNSVIDPLIYAFRSQELRRTLKEVVLCSCWAAPGGRRSAGEQQARGLCWEPASHPATCGFWEVISDEHGIDPSGNYVGDSDLQLERISVYYNEASSHKYVPRAILVDLEPGTMDSVRSGAFGHLFRPDNFIFGQSGAGNNWAKGHYTEGAELVDSVLDVVRKECENCDCLQGFQLTHSLGGGTGSGMGTLLISKVREEYPDRIMNTFSVVPSPKVSDTVVEPYNATLSIHQLVENTDETYCIDNEALYDICFRTLKLATPTYGDLNHLVSATMSGVTTSLRFPGQLNADLRKLAVNMVPFPRLHFFMPGFAPLTARGSQQYRALTVPELTQQMFDAKNMMAACDPRHGRYLTVATVFRGRMSMKEVDEQMLAIQSKNSSYFVEWIPNNVKVAVCDIPPRGLKMSSTFIGNSTAIQELFKRISEQFTAMFRRKAFLHWYTGEGMDEMEFTEAESNMNDLVSEYQQYQDATAEEEGEMYEDDEEESEAQAAK</sequence>
<dbReference type="FunFam" id="3.30.1330.20:FF:000002">
    <property type="entry name" value="Tubulin beta chain"/>
    <property type="match status" value="1"/>
</dbReference>
<keyword evidence="18" id="KW-0675">Receptor</keyword>
<keyword evidence="9 24" id="KW-0812">Transmembrane</keyword>
<keyword evidence="20" id="KW-0206">Cytoskeleton</keyword>
<dbReference type="GO" id="GO:0046872">
    <property type="term" value="F:metal ion binding"/>
    <property type="evidence" value="ECO:0007669"/>
    <property type="project" value="UniProtKB-KW"/>
</dbReference>
<dbReference type="PANTHER" id="PTHR11588">
    <property type="entry name" value="TUBULIN"/>
    <property type="match status" value="1"/>
</dbReference>
<dbReference type="FunFam" id="1.10.287.600:FF:000002">
    <property type="entry name" value="Tubulin beta chain"/>
    <property type="match status" value="1"/>
</dbReference>
<dbReference type="GO" id="GO:0005874">
    <property type="term" value="C:microtubule"/>
    <property type="evidence" value="ECO:0007669"/>
    <property type="project" value="UniProtKB-KW"/>
</dbReference>
<dbReference type="Proteomes" id="UP000594220">
    <property type="component" value="Unplaced"/>
</dbReference>
<evidence type="ECO:0000256" key="15">
    <source>
        <dbReference type="ARBA" id="ARBA00023040"/>
    </source>
</evidence>
<evidence type="ECO:0000256" key="19">
    <source>
        <dbReference type="ARBA" id="ARBA00023180"/>
    </source>
</evidence>
<dbReference type="InterPro" id="IPR002453">
    <property type="entry name" value="Beta_tubulin"/>
</dbReference>
<feature type="transmembrane region" description="Helical" evidence="24">
    <location>
        <begin position="116"/>
        <end position="137"/>
    </location>
</feature>
<dbReference type="InterPro" id="IPR017975">
    <property type="entry name" value="Tubulin_CS"/>
</dbReference>
<evidence type="ECO:0000256" key="21">
    <source>
        <dbReference type="ARBA" id="ARBA00023224"/>
    </source>
</evidence>
<evidence type="ECO:0000256" key="23">
    <source>
        <dbReference type="SAM" id="MobiDB-lite"/>
    </source>
</evidence>
<proteinExistence type="inferred from homology"/>
<reference evidence="26" key="1">
    <citation type="submission" date="2025-08" db="UniProtKB">
        <authorList>
            <consortium name="Ensembl"/>
        </authorList>
    </citation>
    <scope>IDENTIFICATION</scope>
</reference>
<dbReference type="SMART" id="SM01381">
    <property type="entry name" value="7TM_GPCR_Srsx"/>
    <property type="match status" value="1"/>
</dbReference>
<keyword evidence="12" id="KW-0547">Nucleotide-binding</keyword>
<evidence type="ECO:0000256" key="8">
    <source>
        <dbReference type="ARBA" id="ARBA00022490"/>
    </source>
</evidence>
<dbReference type="InterPro" id="IPR037103">
    <property type="entry name" value="Tubulin/FtsZ-like_C"/>
</dbReference>
<evidence type="ECO:0000256" key="2">
    <source>
        <dbReference type="ARBA" id="ARBA00004245"/>
    </source>
</evidence>
<name>A0A7M4FVQ1_CROPO</name>
<dbReference type="Ensembl" id="ENSCPRT00005013217.1">
    <property type="protein sequence ID" value="ENSCPRP00005011198.1"/>
    <property type="gene ID" value="ENSCPRG00005007983.1"/>
</dbReference>
<dbReference type="PRINTS" id="PR01163">
    <property type="entry name" value="BETATUBULIN"/>
</dbReference>
<comment type="subcellular location">
    <subcellularLocation>
        <location evidence="3">Cell membrane</location>
        <topology evidence="3">Multi-pass membrane protein</topology>
    </subcellularLocation>
    <subcellularLocation>
        <location evidence="2">Cytoplasm</location>
        <location evidence="2">Cytoskeleton</location>
    </subcellularLocation>
</comment>
<evidence type="ECO:0000256" key="4">
    <source>
        <dbReference type="ARBA" id="ARBA00009636"/>
    </source>
</evidence>
<keyword evidence="14 24" id="KW-1133">Transmembrane helix</keyword>
<dbReference type="PROSITE" id="PS50262">
    <property type="entry name" value="G_PROTEIN_RECEP_F1_2"/>
    <property type="match status" value="1"/>
</dbReference>
<dbReference type="CDD" id="cd02187">
    <property type="entry name" value="beta_tubulin"/>
    <property type="match status" value="1"/>
</dbReference>
<feature type="transmembrane region" description="Helical" evidence="24">
    <location>
        <begin position="231"/>
        <end position="255"/>
    </location>
</feature>
<evidence type="ECO:0000256" key="10">
    <source>
        <dbReference type="ARBA" id="ARBA00022701"/>
    </source>
</evidence>
<dbReference type="InterPro" id="IPR003008">
    <property type="entry name" value="Tubulin_FtsZ_GTPase"/>
</dbReference>
<comment type="similarity">
    <text evidence="4">Belongs to the tubulin family.</text>
</comment>
<dbReference type="InterPro" id="IPR000217">
    <property type="entry name" value="Tubulin"/>
</dbReference>
<evidence type="ECO:0000256" key="3">
    <source>
        <dbReference type="ARBA" id="ARBA00004651"/>
    </source>
</evidence>
<dbReference type="SMART" id="SM00864">
    <property type="entry name" value="Tubulin"/>
    <property type="match status" value="1"/>
</dbReference>
<evidence type="ECO:0000256" key="20">
    <source>
        <dbReference type="ARBA" id="ARBA00023212"/>
    </source>
</evidence>